<evidence type="ECO:0000256" key="1">
    <source>
        <dbReference type="SAM" id="SignalP"/>
    </source>
</evidence>
<dbReference type="EMBL" id="RJTX01000002">
    <property type="protein sequence ID" value="ROH98149.1"/>
    <property type="molecule type" value="Genomic_DNA"/>
</dbReference>
<feature type="signal peptide" evidence="1">
    <location>
        <begin position="1"/>
        <end position="22"/>
    </location>
</feature>
<keyword evidence="1" id="KW-0732">Signal</keyword>
<feature type="chain" id="PRO_5018263184" description="Lipoprotein" evidence="1">
    <location>
        <begin position="23"/>
        <end position="117"/>
    </location>
</feature>
<gene>
    <name evidence="2" type="ORF">EGI05_12495</name>
</gene>
<dbReference type="OrthoDB" id="1274362at2"/>
<comment type="caution">
    <text evidence="2">The sequence shown here is derived from an EMBL/GenBank/DDBJ whole genome shotgun (WGS) entry which is preliminary data.</text>
</comment>
<protein>
    <recommendedName>
        <fullName evidence="4">Lipoprotein</fullName>
    </recommendedName>
</protein>
<evidence type="ECO:0008006" key="4">
    <source>
        <dbReference type="Google" id="ProtNLM"/>
    </source>
</evidence>
<reference evidence="2 3" key="1">
    <citation type="submission" date="2018-11" db="EMBL/GenBank/DDBJ databases">
        <title>Proposal to divide the Flavobacteriaceae and reorganize its genera based on Amino Acid Identity values calculated from whole genome sequences.</title>
        <authorList>
            <person name="Nicholson A.C."/>
            <person name="Gulvik C.A."/>
            <person name="Whitney A.M."/>
            <person name="Humrighouse B.W."/>
            <person name="Bell M."/>
            <person name="Holmes B."/>
            <person name="Steigerwalt A."/>
            <person name="Villarma A."/>
            <person name="Sheth M."/>
            <person name="Batra D."/>
            <person name="Pryor J."/>
            <person name="Bernardet J.-F."/>
            <person name="Hugo C."/>
            <person name="Kampfer P."/>
            <person name="Newman J."/>
            <person name="Mcquiston J.R."/>
        </authorList>
    </citation>
    <scope>NUCLEOTIDE SEQUENCE [LARGE SCALE GENOMIC DNA]</scope>
    <source>
        <strain evidence="2 3">DSM 15235</strain>
    </source>
</reference>
<name>A0A3N0VZE2_9FLAO</name>
<evidence type="ECO:0000313" key="3">
    <source>
        <dbReference type="Proteomes" id="UP000269375"/>
    </source>
</evidence>
<dbReference type="Proteomes" id="UP000269375">
    <property type="component" value="Unassembled WGS sequence"/>
</dbReference>
<dbReference type="AlphaFoldDB" id="A0A3N0VZE2"/>
<accession>A0A3N0VZE2</accession>
<organism evidence="2 3">
    <name type="scientific">Chryseobacterium daecheongense</name>
    <dbReference type="NCBI Taxonomy" id="192389"/>
    <lineage>
        <taxon>Bacteria</taxon>
        <taxon>Pseudomonadati</taxon>
        <taxon>Bacteroidota</taxon>
        <taxon>Flavobacteriia</taxon>
        <taxon>Flavobacteriales</taxon>
        <taxon>Weeksellaceae</taxon>
        <taxon>Chryseobacterium group</taxon>
        <taxon>Chryseobacterium</taxon>
    </lineage>
</organism>
<proteinExistence type="predicted"/>
<sequence length="117" mass="13858">MKKIIYSLILTLVLINCSVSNSKQNNNITTNNAECLENLDFKKEYFFHIGVIDSLVEKSQNKRFKKSLLFISKYSHVSTESMLNYARSYPIVVYKEDRKGWISWYEKNKCNNIQFKK</sequence>
<dbReference type="RefSeq" id="WP_123263344.1">
    <property type="nucleotide sequence ID" value="NZ_RJTX01000002.1"/>
</dbReference>
<evidence type="ECO:0000313" key="2">
    <source>
        <dbReference type="EMBL" id="ROH98149.1"/>
    </source>
</evidence>